<dbReference type="Proteomes" id="UP000636479">
    <property type="component" value="Unassembled WGS sequence"/>
</dbReference>
<dbReference type="Gene3D" id="3.40.50.720">
    <property type="entry name" value="NAD(P)-binding Rossmann-like Domain"/>
    <property type="match status" value="1"/>
</dbReference>
<sequence>MKMKSITPGPISTRIFTGEILTLSISTLLTDTMSIPSTARHYSVQKAGSLDGLKLVEAPVPKLKSTEVLVKVKAVSLQYRDLLVVNGYYPPPIAENVVPCSDMAGEVVAVGEDVTKWKAGDRVANNFFLDLIYPDGMTPAVSSSAAGGAAHGVLTEYRAFPAHALVEIPGHLSWEEAATLPCAALTAYNALVYGYERIKAGDTVLIQGTGGVSIFALQFAVASGATAIVLSSSDEKLAAVTKLGAKHVLNYKTTPDWEQDVLKLTGGRGVDRVIEVVGNATLAKSIAAVRMGGSIDIIGLLGGVGNVTPPDIIGPSLWKQLKFRGIYVGAVSQFEDMNRVFVANPETTRPIVDKVFAFDDANDAFSYLNSQKHVGKVVIRVNQ</sequence>
<dbReference type="GO" id="GO:0016491">
    <property type="term" value="F:oxidoreductase activity"/>
    <property type="evidence" value="ECO:0007669"/>
    <property type="project" value="InterPro"/>
</dbReference>
<evidence type="ECO:0000313" key="3">
    <source>
        <dbReference type="Proteomes" id="UP000636479"/>
    </source>
</evidence>
<dbReference type="InterPro" id="IPR013149">
    <property type="entry name" value="ADH-like_C"/>
</dbReference>
<evidence type="ECO:0000259" key="1">
    <source>
        <dbReference type="SMART" id="SM00829"/>
    </source>
</evidence>
<dbReference type="CDD" id="cd08276">
    <property type="entry name" value="MDR7"/>
    <property type="match status" value="1"/>
</dbReference>
<dbReference type="EMBL" id="JACAZF010000005">
    <property type="protein sequence ID" value="KAF7303474.1"/>
    <property type="molecule type" value="Genomic_DNA"/>
</dbReference>
<dbReference type="RefSeq" id="XP_037220446.1">
    <property type="nucleotide sequence ID" value="XM_037362525.1"/>
</dbReference>
<dbReference type="InterPro" id="IPR011032">
    <property type="entry name" value="GroES-like_sf"/>
</dbReference>
<protein>
    <submittedName>
        <fullName evidence="2">Alcohol dehydrogenase superfamily protein</fullName>
    </submittedName>
</protein>
<feature type="domain" description="Enoyl reductase (ER)" evidence="1">
    <location>
        <begin position="48"/>
        <end position="379"/>
    </location>
</feature>
<organism evidence="2 3">
    <name type="scientific">Mycena indigotica</name>
    <dbReference type="NCBI Taxonomy" id="2126181"/>
    <lineage>
        <taxon>Eukaryota</taxon>
        <taxon>Fungi</taxon>
        <taxon>Dikarya</taxon>
        <taxon>Basidiomycota</taxon>
        <taxon>Agaricomycotina</taxon>
        <taxon>Agaricomycetes</taxon>
        <taxon>Agaricomycetidae</taxon>
        <taxon>Agaricales</taxon>
        <taxon>Marasmiineae</taxon>
        <taxon>Mycenaceae</taxon>
        <taxon>Mycena</taxon>
    </lineage>
</organism>
<dbReference type="Pfam" id="PF00107">
    <property type="entry name" value="ADH_zinc_N"/>
    <property type="match status" value="1"/>
</dbReference>
<dbReference type="GeneID" id="59345041"/>
<dbReference type="AlphaFoldDB" id="A0A8H6W8T7"/>
<dbReference type="InterPro" id="IPR013154">
    <property type="entry name" value="ADH-like_N"/>
</dbReference>
<evidence type="ECO:0000313" key="2">
    <source>
        <dbReference type="EMBL" id="KAF7303474.1"/>
    </source>
</evidence>
<keyword evidence="3" id="KW-1185">Reference proteome</keyword>
<accession>A0A8H6W8T7</accession>
<dbReference type="Gene3D" id="3.90.180.10">
    <property type="entry name" value="Medium-chain alcohol dehydrogenases, catalytic domain"/>
    <property type="match status" value="1"/>
</dbReference>
<dbReference type="InterPro" id="IPR036291">
    <property type="entry name" value="NAD(P)-bd_dom_sf"/>
</dbReference>
<dbReference type="SMART" id="SM00829">
    <property type="entry name" value="PKS_ER"/>
    <property type="match status" value="1"/>
</dbReference>
<gene>
    <name evidence="2" type="ORF">MIND_00576400</name>
</gene>
<dbReference type="Pfam" id="PF08240">
    <property type="entry name" value="ADH_N"/>
    <property type="match status" value="1"/>
</dbReference>
<dbReference type="SUPFAM" id="SSF50129">
    <property type="entry name" value="GroES-like"/>
    <property type="match status" value="1"/>
</dbReference>
<name>A0A8H6W8T7_9AGAR</name>
<dbReference type="PANTHER" id="PTHR45033:SF2">
    <property type="entry name" value="ZINC-TYPE ALCOHOL DEHYDROGENASE-LIKE PROTEIN C1773.06C"/>
    <property type="match status" value="1"/>
</dbReference>
<proteinExistence type="predicted"/>
<dbReference type="SUPFAM" id="SSF51735">
    <property type="entry name" value="NAD(P)-binding Rossmann-fold domains"/>
    <property type="match status" value="1"/>
</dbReference>
<dbReference type="InterPro" id="IPR020843">
    <property type="entry name" value="ER"/>
</dbReference>
<dbReference type="PANTHER" id="PTHR45033">
    <property type="match status" value="1"/>
</dbReference>
<reference evidence="2" key="1">
    <citation type="submission" date="2020-05" db="EMBL/GenBank/DDBJ databases">
        <title>Mycena genomes resolve the evolution of fungal bioluminescence.</title>
        <authorList>
            <person name="Tsai I.J."/>
        </authorList>
    </citation>
    <scope>NUCLEOTIDE SEQUENCE</scope>
    <source>
        <strain evidence="2">171206Taipei</strain>
    </source>
</reference>
<comment type="caution">
    <text evidence="2">The sequence shown here is derived from an EMBL/GenBank/DDBJ whole genome shotgun (WGS) entry which is preliminary data.</text>
</comment>
<dbReference type="InterPro" id="IPR052711">
    <property type="entry name" value="Zinc_ADH-like"/>
</dbReference>
<dbReference type="OrthoDB" id="9930022at2759"/>